<sequence>MSSPIRVVGAVFVDGDRVLACRKAPGKSLAGLWEFPGGKIEPGESPEEALARELSEELSLTAVVGDKVTTTVHTYDFATIELTTFLCTIQSGELVLTDHDATRWVTAAEAQTLDWAPADIPAVELISSRL</sequence>
<evidence type="ECO:0000256" key="4">
    <source>
        <dbReference type="ARBA" id="ARBA00022705"/>
    </source>
</evidence>
<dbReference type="GO" id="GO:0044716">
    <property type="term" value="F:8-oxo-GDP phosphatase activity"/>
    <property type="evidence" value="ECO:0007669"/>
    <property type="project" value="TreeGrafter"/>
</dbReference>
<dbReference type="AlphaFoldDB" id="A0A0B6F2J7"/>
<keyword evidence="3" id="KW-0515">Mutator protein</keyword>
<dbReference type="EMBL" id="CP010827">
    <property type="protein sequence ID" value="AJI78655.1"/>
    <property type="molecule type" value="Genomic_DNA"/>
</dbReference>
<dbReference type="CDD" id="cd03425">
    <property type="entry name" value="NUDIX_MutT_NudA_like"/>
    <property type="match status" value="1"/>
</dbReference>
<evidence type="ECO:0000256" key="5">
    <source>
        <dbReference type="ARBA" id="ARBA00022723"/>
    </source>
</evidence>
<feature type="domain" description="Nudix hydrolase" evidence="12">
    <location>
        <begin position="3"/>
        <end position="127"/>
    </location>
</feature>
<dbReference type="GO" id="GO:0044715">
    <property type="term" value="F:8-oxo-dGDP phosphatase activity"/>
    <property type="evidence" value="ECO:0007669"/>
    <property type="project" value="TreeGrafter"/>
</dbReference>
<keyword evidence="7 13" id="KW-0378">Hydrolase</keyword>
<comment type="similarity">
    <text evidence="2">Belongs to the Nudix hydrolase family.</text>
</comment>
<evidence type="ECO:0000256" key="10">
    <source>
        <dbReference type="ARBA" id="ARBA00035861"/>
    </source>
</evidence>
<keyword evidence="4" id="KW-0235">DNA replication</keyword>
<dbReference type="PANTHER" id="PTHR47707">
    <property type="entry name" value="8-OXO-DGTP DIPHOSPHATASE"/>
    <property type="match status" value="1"/>
</dbReference>
<dbReference type="Gene3D" id="3.90.79.10">
    <property type="entry name" value="Nucleoside Triphosphate Pyrophosphohydrolase"/>
    <property type="match status" value="1"/>
</dbReference>
<keyword evidence="5" id="KW-0479">Metal-binding</keyword>
<evidence type="ECO:0000256" key="2">
    <source>
        <dbReference type="ARBA" id="ARBA00005582"/>
    </source>
</evidence>
<protein>
    <recommendedName>
        <fullName evidence="11">8-oxo-dGTP diphosphatase</fullName>
        <ecNumber evidence="11">3.6.1.55</ecNumber>
    </recommendedName>
</protein>
<evidence type="ECO:0000259" key="12">
    <source>
        <dbReference type="PROSITE" id="PS51462"/>
    </source>
</evidence>
<evidence type="ECO:0000256" key="1">
    <source>
        <dbReference type="ARBA" id="ARBA00001946"/>
    </source>
</evidence>
<dbReference type="KEGG" id="csx:CSING_05595"/>
<dbReference type="PANTHER" id="PTHR47707:SF1">
    <property type="entry name" value="NUDIX HYDROLASE FAMILY PROTEIN"/>
    <property type="match status" value="1"/>
</dbReference>
<dbReference type="PRINTS" id="PR00502">
    <property type="entry name" value="NUDIXFAMILY"/>
</dbReference>
<dbReference type="RefSeq" id="WP_042530384.1">
    <property type="nucleotide sequence ID" value="NZ_CP010827.1"/>
</dbReference>
<name>A0A0B6F2J7_9CORY</name>
<organism evidence="13 14">
    <name type="scientific">Corynebacterium singulare</name>
    <dbReference type="NCBI Taxonomy" id="161899"/>
    <lineage>
        <taxon>Bacteria</taxon>
        <taxon>Bacillati</taxon>
        <taxon>Actinomycetota</taxon>
        <taxon>Actinomycetes</taxon>
        <taxon>Mycobacteriales</taxon>
        <taxon>Corynebacteriaceae</taxon>
        <taxon>Corynebacterium</taxon>
    </lineage>
</organism>
<dbReference type="SUPFAM" id="SSF55811">
    <property type="entry name" value="Nudix"/>
    <property type="match status" value="1"/>
</dbReference>
<dbReference type="GO" id="GO:0006281">
    <property type="term" value="P:DNA repair"/>
    <property type="evidence" value="ECO:0007669"/>
    <property type="project" value="UniProtKB-KW"/>
</dbReference>
<comment type="catalytic activity">
    <reaction evidence="10">
        <text>8-oxo-dGTP + H2O = 8-oxo-dGMP + diphosphate + H(+)</text>
        <dbReference type="Rhea" id="RHEA:31575"/>
        <dbReference type="ChEBI" id="CHEBI:15377"/>
        <dbReference type="ChEBI" id="CHEBI:15378"/>
        <dbReference type="ChEBI" id="CHEBI:33019"/>
        <dbReference type="ChEBI" id="CHEBI:63224"/>
        <dbReference type="ChEBI" id="CHEBI:77896"/>
        <dbReference type="EC" id="3.6.1.55"/>
    </reaction>
</comment>
<evidence type="ECO:0000256" key="7">
    <source>
        <dbReference type="ARBA" id="ARBA00022801"/>
    </source>
</evidence>
<evidence type="ECO:0000256" key="11">
    <source>
        <dbReference type="ARBA" id="ARBA00038905"/>
    </source>
</evidence>
<dbReference type="OrthoDB" id="9804442at2"/>
<dbReference type="HOGENOM" id="CLU_037162_19_3_11"/>
<evidence type="ECO:0000256" key="6">
    <source>
        <dbReference type="ARBA" id="ARBA00022763"/>
    </source>
</evidence>
<evidence type="ECO:0000313" key="13">
    <source>
        <dbReference type="EMBL" id="AJI78655.1"/>
    </source>
</evidence>
<evidence type="ECO:0000256" key="9">
    <source>
        <dbReference type="ARBA" id="ARBA00023204"/>
    </source>
</evidence>
<proteinExistence type="inferred from homology"/>
<evidence type="ECO:0000256" key="3">
    <source>
        <dbReference type="ARBA" id="ARBA00022457"/>
    </source>
</evidence>
<dbReference type="InterPro" id="IPR020476">
    <property type="entry name" value="Nudix_hydrolase"/>
</dbReference>
<dbReference type="GO" id="GO:0046872">
    <property type="term" value="F:metal ion binding"/>
    <property type="evidence" value="ECO:0007669"/>
    <property type="project" value="UniProtKB-KW"/>
</dbReference>
<reference evidence="13 14" key="1">
    <citation type="journal article" date="2015" name="Genome Announc.">
        <title>Complete Genome Sequence and Annotation of Corynebacterium singulare DSM 44357, Isolated from a Human Semen Specimen.</title>
        <authorList>
            <person name="Merten M."/>
            <person name="Brinkrolf K."/>
            <person name="Albersmeier A."/>
            <person name="Kutter Y."/>
            <person name="Ruckert C."/>
            <person name="Tauch A."/>
        </authorList>
    </citation>
    <scope>NUCLEOTIDE SEQUENCE [LARGE SCALE GENOMIC DNA]</scope>
    <source>
        <strain evidence="13">IBS B52218</strain>
    </source>
</reference>
<evidence type="ECO:0000256" key="8">
    <source>
        <dbReference type="ARBA" id="ARBA00022842"/>
    </source>
</evidence>
<dbReference type="InterPro" id="IPR015797">
    <property type="entry name" value="NUDIX_hydrolase-like_dom_sf"/>
</dbReference>
<dbReference type="Pfam" id="PF00293">
    <property type="entry name" value="NUDIX"/>
    <property type="match status" value="1"/>
</dbReference>
<keyword evidence="9" id="KW-0234">DNA repair</keyword>
<dbReference type="PROSITE" id="PS51462">
    <property type="entry name" value="NUDIX"/>
    <property type="match status" value="1"/>
</dbReference>
<dbReference type="Proteomes" id="UP000031890">
    <property type="component" value="Chromosome"/>
</dbReference>
<dbReference type="InterPro" id="IPR000086">
    <property type="entry name" value="NUDIX_hydrolase_dom"/>
</dbReference>
<keyword evidence="6" id="KW-0227">DNA damage</keyword>
<dbReference type="STRING" id="161899.CSING_05595"/>
<accession>A0A0B6F2J7</accession>
<evidence type="ECO:0000313" key="14">
    <source>
        <dbReference type="Proteomes" id="UP000031890"/>
    </source>
</evidence>
<dbReference type="GO" id="GO:0008413">
    <property type="term" value="F:8-oxo-7,8-dihydroguanosine triphosphate pyrophosphatase activity"/>
    <property type="evidence" value="ECO:0007669"/>
    <property type="project" value="TreeGrafter"/>
</dbReference>
<dbReference type="EC" id="3.6.1.55" evidence="11"/>
<gene>
    <name evidence="13" type="primary">mutT</name>
    <name evidence="13" type="ORF">CSING_05595</name>
</gene>
<dbReference type="GO" id="GO:0006260">
    <property type="term" value="P:DNA replication"/>
    <property type="evidence" value="ECO:0007669"/>
    <property type="project" value="UniProtKB-KW"/>
</dbReference>
<dbReference type="InterPro" id="IPR047127">
    <property type="entry name" value="MutT-like"/>
</dbReference>
<comment type="cofactor">
    <cofactor evidence="1">
        <name>Mg(2+)</name>
        <dbReference type="ChEBI" id="CHEBI:18420"/>
    </cofactor>
</comment>
<keyword evidence="8" id="KW-0460">Magnesium</keyword>
<dbReference type="GO" id="GO:0035539">
    <property type="term" value="F:8-oxo-7,8-dihydrodeoxyguanosine triphosphate pyrophosphatase activity"/>
    <property type="evidence" value="ECO:0007669"/>
    <property type="project" value="UniProtKB-EC"/>
</dbReference>